<dbReference type="PANTHER" id="PTHR39328:SF1">
    <property type="entry name" value="BLL2871 PROTEIN"/>
    <property type="match status" value="1"/>
</dbReference>
<dbReference type="PANTHER" id="PTHR39328">
    <property type="entry name" value="BLL2871 PROTEIN"/>
    <property type="match status" value="1"/>
</dbReference>
<evidence type="ECO:0000313" key="3">
    <source>
        <dbReference type="Proteomes" id="UP000433309"/>
    </source>
</evidence>
<dbReference type="AlphaFoldDB" id="A0A6I2KY40"/>
<dbReference type="InterPro" id="IPR010430">
    <property type="entry name" value="DUF1028"/>
</dbReference>
<sequence length="316" mass="33186">MSSLRAPIAAVLMLSAGPAAATFSIVACDRNGNCGVAVATNNLAVGASVPYAQARVGALVSQFETNPSYGPTGLALLASGTTPEATLNTLLDRDGDFDGQTIAARQVGIVAANGRTASFTGAEAQASAWAGALGGDGYSVQGNGLAGAQVLAAMQRVFASTSGTLAERLMAALEAGERAGGQSTGKLSAALLVRTVDGDWQDIDLRVDAAAEPVKDLRRLMERHYALQAMLGAERQMRKGLKAEARMSVSEALRRSQGWDRIWRRAARLAMAMDDHAAALDYLGVLLSLNPVWGRIEIEEGLYAPLHDNPLFMSWR</sequence>
<dbReference type="SUPFAM" id="SSF56235">
    <property type="entry name" value="N-terminal nucleophile aminohydrolases (Ntn hydrolases)"/>
    <property type="match status" value="1"/>
</dbReference>
<organism evidence="2 3">
    <name type="scientific">Duganella guangzhouensis</name>
    <dbReference type="NCBI Taxonomy" id="2666084"/>
    <lineage>
        <taxon>Bacteria</taxon>
        <taxon>Pseudomonadati</taxon>
        <taxon>Pseudomonadota</taxon>
        <taxon>Betaproteobacteria</taxon>
        <taxon>Burkholderiales</taxon>
        <taxon>Oxalobacteraceae</taxon>
        <taxon>Telluria group</taxon>
        <taxon>Duganella</taxon>
    </lineage>
</organism>
<keyword evidence="3" id="KW-1185">Reference proteome</keyword>
<feature type="chain" id="PRO_5026133053" evidence="1">
    <location>
        <begin position="22"/>
        <end position="316"/>
    </location>
</feature>
<dbReference type="EMBL" id="WKJK01000004">
    <property type="protein sequence ID" value="MRW90400.1"/>
    <property type="molecule type" value="Genomic_DNA"/>
</dbReference>
<comment type="caution">
    <text evidence="2">The sequence shown here is derived from an EMBL/GenBank/DDBJ whole genome shotgun (WGS) entry which is preliminary data.</text>
</comment>
<reference evidence="2 3" key="1">
    <citation type="submission" date="2019-11" db="EMBL/GenBank/DDBJ databases">
        <title>Novel species isolated from a subtropical stream in China.</title>
        <authorList>
            <person name="Lu H."/>
        </authorList>
    </citation>
    <scope>NUCLEOTIDE SEQUENCE [LARGE SCALE GENOMIC DNA]</scope>
    <source>
        <strain evidence="2 3">FT80W</strain>
    </source>
</reference>
<dbReference type="InterPro" id="IPR029055">
    <property type="entry name" value="Ntn_hydrolases_N"/>
</dbReference>
<dbReference type="Gene3D" id="3.60.20.10">
    <property type="entry name" value="Glutamine Phosphoribosylpyrophosphate, subunit 1, domain 1"/>
    <property type="match status" value="1"/>
</dbReference>
<name>A0A6I2KY40_9BURK</name>
<evidence type="ECO:0000256" key="1">
    <source>
        <dbReference type="SAM" id="SignalP"/>
    </source>
</evidence>
<feature type="signal peptide" evidence="1">
    <location>
        <begin position="1"/>
        <end position="21"/>
    </location>
</feature>
<keyword evidence="1" id="KW-0732">Signal</keyword>
<dbReference type="PROSITE" id="PS51257">
    <property type="entry name" value="PROKAR_LIPOPROTEIN"/>
    <property type="match status" value="1"/>
</dbReference>
<accession>A0A6I2KY40</accession>
<dbReference type="Proteomes" id="UP000433309">
    <property type="component" value="Unassembled WGS sequence"/>
</dbReference>
<gene>
    <name evidence="2" type="ORF">GJ699_10430</name>
</gene>
<proteinExistence type="predicted"/>
<evidence type="ECO:0000313" key="2">
    <source>
        <dbReference type="EMBL" id="MRW90400.1"/>
    </source>
</evidence>
<protein>
    <submittedName>
        <fullName evidence="2">DUF1028 domain-containing protein</fullName>
    </submittedName>
</protein>
<dbReference type="Pfam" id="PF06267">
    <property type="entry name" value="DUF1028"/>
    <property type="match status" value="1"/>
</dbReference>